<organism evidence="2 3">
    <name type="scientific">Reyranella soli</name>
    <dbReference type="NCBI Taxonomy" id="1230389"/>
    <lineage>
        <taxon>Bacteria</taxon>
        <taxon>Pseudomonadati</taxon>
        <taxon>Pseudomonadota</taxon>
        <taxon>Alphaproteobacteria</taxon>
        <taxon>Hyphomicrobiales</taxon>
        <taxon>Reyranellaceae</taxon>
        <taxon>Reyranella</taxon>
    </lineage>
</organism>
<proteinExistence type="predicted"/>
<dbReference type="AlphaFoldDB" id="A0A512NSF2"/>
<feature type="transmembrane region" description="Helical" evidence="1">
    <location>
        <begin position="70"/>
        <end position="89"/>
    </location>
</feature>
<evidence type="ECO:0000256" key="1">
    <source>
        <dbReference type="SAM" id="Phobius"/>
    </source>
</evidence>
<sequence>MTRLKRYLLNILFTLGALTLLGSLLARYAVVNGFITSPAVANEATGQTIPYEIKGKIVFITPDERRSAELVGIGEYVGLSLLLAYVVALELRRRQRARLEEK</sequence>
<keyword evidence="3" id="KW-1185">Reference proteome</keyword>
<comment type="caution">
    <text evidence="2">The sequence shown here is derived from an EMBL/GenBank/DDBJ whole genome shotgun (WGS) entry which is preliminary data.</text>
</comment>
<keyword evidence="1" id="KW-0472">Membrane</keyword>
<dbReference type="Proteomes" id="UP000321058">
    <property type="component" value="Unassembled WGS sequence"/>
</dbReference>
<evidence type="ECO:0000313" key="3">
    <source>
        <dbReference type="Proteomes" id="UP000321058"/>
    </source>
</evidence>
<gene>
    <name evidence="2" type="ORF">RSO01_90420</name>
</gene>
<evidence type="ECO:0000313" key="2">
    <source>
        <dbReference type="EMBL" id="GEP61876.1"/>
    </source>
</evidence>
<feature type="transmembrane region" description="Helical" evidence="1">
    <location>
        <begin position="7"/>
        <end position="30"/>
    </location>
</feature>
<dbReference type="RefSeq" id="WP_147157157.1">
    <property type="nucleotide sequence ID" value="NZ_BKAJ01000266.1"/>
</dbReference>
<keyword evidence="1" id="KW-0812">Transmembrane</keyword>
<dbReference type="EMBL" id="BKAJ01000266">
    <property type="protein sequence ID" value="GEP61876.1"/>
    <property type="molecule type" value="Genomic_DNA"/>
</dbReference>
<name>A0A512NSF2_9HYPH</name>
<accession>A0A512NSF2</accession>
<protein>
    <submittedName>
        <fullName evidence="2">Uncharacterized protein</fullName>
    </submittedName>
</protein>
<keyword evidence="1" id="KW-1133">Transmembrane helix</keyword>
<reference evidence="2 3" key="1">
    <citation type="submission" date="2019-07" db="EMBL/GenBank/DDBJ databases">
        <title>Whole genome shotgun sequence of Reyranella soli NBRC 108950.</title>
        <authorList>
            <person name="Hosoyama A."/>
            <person name="Uohara A."/>
            <person name="Ohji S."/>
            <person name="Ichikawa N."/>
        </authorList>
    </citation>
    <scope>NUCLEOTIDE SEQUENCE [LARGE SCALE GENOMIC DNA]</scope>
    <source>
        <strain evidence="2 3">NBRC 108950</strain>
    </source>
</reference>